<evidence type="ECO:0000259" key="2">
    <source>
        <dbReference type="Pfam" id="PF02470"/>
    </source>
</evidence>
<comment type="caution">
    <text evidence="3">The sequence shown here is derived from an EMBL/GenBank/DDBJ whole genome shotgun (WGS) entry which is preliminary data.</text>
</comment>
<keyword evidence="1" id="KW-0812">Transmembrane</keyword>
<organism evidence="3 4">
    <name type="scientific">Panacibacter microcysteis</name>
    <dbReference type="NCBI Taxonomy" id="2793269"/>
    <lineage>
        <taxon>Bacteria</taxon>
        <taxon>Pseudomonadati</taxon>
        <taxon>Bacteroidota</taxon>
        <taxon>Chitinophagia</taxon>
        <taxon>Chitinophagales</taxon>
        <taxon>Chitinophagaceae</taxon>
        <taxon>Panacibacter</taxon>
    </lineage>
</organism>
<reference evidence="3" key="1">
    <citation type="submission" date="2020-11" db="EMBL/GenBank/DDBJ databases">
        <title>Bacterial whole genome sequence for Panacibacter sp. DH6.</title>
        <authorList>
            <person name="Le V."/>
            <person name="Ko S."/>
            <person name="Ahn C.-Y."/>
            <person name="Oh H.-M."/>
        </authorList>
    </citation>
    <scope>NUCLEOTIDE SEQUENCE</scope>
    <source>
        <strain evidence="3">DH6</strain>
    </source>
</reference>
<feature type="transmembrane region" description="Helical" evidence="1">
    <location>
        <begin position="9"/>
        <end position="31"/>
    </location>
</feature>
<keyword evidence="1" id="KW-0472">Membrane</keyword>
<accession>A0A931E7Q2</accession>
<name>A0A931E7Q2_9BACT</name>
<proteinExistence type="predicted"/>
<feature type="domain" description="Mce/MlaD" evidence="2">
    <location>
        <begin position="42"/>
        <end position="113"/>
    </location>
</feature>
<evidence type="ECO:0000313" key="4">
    <source>
        <dbReference type="Proteomes" id="UP000628448"/>
    </source>
</evidence>
<dbReference type="AlphaFoldDB" id="A0A931E7Q2"/>
<keyword evidence="1" id="KW-1133">Transmembrane helix</keyword>
<evidence type="ECO:0000256" key="1">
    <source>
        <dbReference type="SAM" id="Phobius"/>
    </source>
</evidence>
<gene>
    <name evidence="3" type="ORF">I5907_10305</name>
</gene>
<dbReference type="Proteomes" id="UP000628448">
    <property type="component" value="Unassembled WGS sequence"/>
</dbReference>
<dbReference type="InterPro" id="IPR003399">
    <property type="entry name" value="Mce/MlaD"/>
</dbReference>
<dbReference type="RefSeq" id="WP_196990631.1">
    <property type="nucleotide sequence ID" value="NZ_JADWYR010000001.1"/>
</dbReference>
<dbReference type="PANTHER" id="PTHR33371">
    <property type="entry name" value="INTERMEMBRANE PHOSPHOLIPID TRANSPORT SYSTEM BINDING PROTEIN MLAD-RELATED"/>
    <property type="match status" value="1"/>
</dbReference>
<keyword evidence="4" id="KW-1185">Reference proteome</keyword>
<dbReference type="EMBL" id="JADWYR010000001">
    <property type="protein sequence ID" value="MBG9376628.1"/>
    <property type="molecule type" value="Genomic_DNA"/>
</dbReference>
<protein>
    <submittedName>
        <fullName evidence="3">MCE family protein</fullName>
    </submittedName>
</protein>
<dbReference type="InterPro" id="IPR052336">
    <property type="entry name" value="MlaD_Phospholipid_Transporter"/>
</dbReference>
<dbReference type="PANTHER" id="PTHR33371:SF4">
    <property type="entry name" value="INTERMEMBRANE PHOSPHOLIPID TRANSPORT SYSTEM BINDING PROTEIN MLAD"/>
    <property type="match status" value="1"/>
</dbReference>
<evidence type="ECO:0000313" key="3">
    <source>
        <dbReference type="EMBL" id="MBG9376628.1"/>
    </source>
</evidence>
<sequence length="325" mass="35678">MKNAKNKRAIIVGIFICVGIAIFITTIFTIGGEKKSFSKKFPVKAIFTDINGLQEGDNIWFSGVKIGTVKKIDLQGNAKVEVTMNVDEKAKPFIKKDARVKISSDGFIGNKLLVIFEGTPNTQPVAENDVLQTVTMPSTEDLFTTLQANSQNLLAITGNFKEISKRINDGDGSVGALINDKTLSVKLNNTLENFRKASLGSQKAINDIQSFTAALNNPNHAVHQLVTDTIMTDLLRSSIVQLREATYTASNFVNELEAASEKLNDATSPAGVLLNDQQTAEALKATILNLRSGSKKLDEDLEALQHNFLLRGYFKKKEKEEKKKD</sequence>
<dbReference type="Pfam" id="PF02470">
    <property type="entry name" value="MlaD"/>
    <property type="match status" value="1"/>
</dbReference>